<dbReference type="Pfam" id="PF12017">
    <property type="entry name" value="Tnp_P_element"/>
    <property type="match status" value="1"/>
</dbReference>
<sequence>MQRQIDRDRYHICCALKMVSCKIKGCKNRSDKKGQPKLHFFSFPKDPETASKWIEVCKHSVNIKNSRVCSVHFQPSCYKPRPLHLKDLNYSQSGVRTLLPDAVPTESIASDDASRSVTKHQKRAQNPSINNNNNQNVLHVSNSKVNEKVPAVLYLRVLNNNPTHQFKSVATPPTSFKYISGHSNLDVRLERIEAPSYILDHQYAANSNKNLNVIDDPMKKNENNSTEVYKTTNLEIRPKLNNSLSDQDQIAQLKRQLQIKTMEHQTVQKQLKRLQNESKNFVNKRVCDILKNVFSTNQIDKLINPFKSKIKWSIEDIISAISLQNISLKAYSYLRNNNYPLPGLSTIRKWTANIKVAEGLLTDILTVMKHRAKSLSVFQKIVILNFGEINIAQKNCQICIVRGLFHKWIQPIYYSFDKTLTTNVVKEIISKLYDAEYIVVAITSNYQSFDDQIWTDLNIGVQNSRKCYFDHPKTNSYKVFVFPCESNLLSLIGQYFFKSGFIVNGKQVNKRCLEEIAEINKNSPGENVYKLTSEFLGTYKSDQSAFLIRKLFTKEIASEITYFGNEAFILYKDWKYVAEFFESLGNWIDLCNSQVEEGFKEGEEPYGFHLEYQNKVLNKMEKLMLTTKIVGSEKSSIIQDQVILKSNSLKELLIYLQQNFSIEDFQINYILTARFSDELLEHFYEYLSDQDVSSDNFAITNFQNKLRKCLLGKHFHDASFRKVVKYPEPCIIDFNEKSDATADDIKQPKGATIGAAGKIRKFLTINNIPAQRVHKNLLHILGKKETEK</sequence>
<comment type="caution">
    <text evidence="9">The sequence shown here is derived from an EMBL/GenBank/DDBJ whole genome shotgun (WGS) entry which is preliminary data.</text>
</comment>
<dbReference type="InterPro" id="IPR006612">
    <property type="entry name" value="THAP_Znf"/>
</dbReference>
<keyword evidence="6" id="KW-0175">Coiled coil</keyword>
<dbReference type="Proteomes" id="UP000215335">
    <property type="component" value="Unassembled WGS sequence"/>
</dbReference>
<dbReference type="Gene3D" id="6.20.210.20">
    <property type="entry name" value="THAP domain"/>
    <property type="match status" value="1"/>
</dbReference>
<dbReference type="PROSITE" id="PS50950">
    <property type="entry name" value="ZF_THAP"/>
    <property type="match status" value="1"/>
</dbReference>
<dbReference type="PANTHER" id="PTHR46600">
    <property type="entry name" value="THAP DOMAIN-CONTAINING"/>
    <property type="match status" value="1"/>
</dbReference>
<gene>
    <name evidence="9" type="ORF">TSAR_014052</name>
</gene>
<evidence type="ECO:0000256" key="7">
    <source>
        <dbReference type="SAM" id="MobiDB-lite"/>
    </source>
</evidence>
<dbReference type="SMART" id="SM00692">
    <property type="entry name" value="DM3"/>
    <property type="match status" value="1"/>
</dbReference>
<evidence type="ECO:0000313" key="9">
    <source>
        <dbReference type="EMBL" id="OXU24486.1"/>
    </source>
</evidence>
<keyword evidence="3" id="KW-0862">Zinc</keyword>
<keyword evidence="4 5" id="KW-0238">DNA-binding</keyword>
<keyword evidence="1" id="KW-0479">Metal-binding</keyword>
<feature type="coiled-coil region" evidence="6">
    <location>
        <begin position="250"/>
        <end position="284"/>
    </location>
</feature>
<feature type="domain" description="THAP-type" evidence="8">
    <location>
        <begin position="16"/>
        <end position="107"/>
    </location>
</feature>
<proteinExistence type="predicted"/>
<dbReference type="GO" id="GO:0008270">
    <property type="term" value="F:zinc ion binding"/>
    <property type="evidence" value="ECO:0007669"/>
    <property type="project" value="UniProtKB-KW"/>
</dbReference>
<evidence type="ECO:0000256" key="4">
    <source>
        <dbReference type="ARBA" id="ARBA00023125"/>
    </source>
</evidence>
<evidence type="ECO:0000313" key="10">
    <source>
        <dbReference type="Proteomes" id="UP000215335"/>
    </source>
</evidence>
<dbReference type="SUPFAM" id="SSF57716">
    <property type="entry name" value="Glucocorticoid receptor-like (DNA-binding domain)"/>
    <property type="match status" value="1"/>
</dbReference>
<dbReference type="GO" id="GO:0043565">
    <property type="term" value="F:sequence-specific DNA binding"/>
    <property type="evidence" value="ECO:0007669"/>
    <property type="project" value="InterPro"/>
</dbReference>
<protein>
    <recommendedName>
        <fullName evidence="8">THAP-type domain-containing protein</fullName>
    </recommendedName>
</protein>
<evidence type="ECO:0000256" key="3">
    <source>
        <dbReference type="ARBA" id="ARBA00022833"/>
    </source>
</evidence>
<dbReference type="STRING" id="543379.A0A232F129"/>
<feature type="region of interest" description="Disordered" evidence="7">
    <location>
        <begin position="107"/>
        <end position="136"/>
    </location>
</feature>
<name>A0A232F129_9HYME</name>
<dbReference type="InterPro" id="IPR026516">
    <property type="entry name" value="THAP1/10"/>
</dbReference>
<reference evidence="9 10" key="1">
    <citation type="journal article" date="2017" name="Curr. Biol.">
        <title>The Evolution of Venom by Co-option of Single-Copy Genes.</title>
        <authorList>
            <person name="Martinson E.O."/>
            <person name="Mrinalini"/>
            <person name="Kelkar Y.D."/>
            <person name="Chang C.H."/>
            <person name="Werren J.H."/>
        </authorList>
    </citation>
    <scope>NUCLEOTIDE SEQUENCE [LARGE SCALE GENOMIC DNA]</scope>
    <source>
        <strain evidence="9 10">Alberta</strain>
        <tissue evidence="9">Whole body</tissue>
    </source>
</reference>
<dbReference type="AlphaFoldDB" id="A0A232F129"/>
<evidence type="ECO:0000256" key="1">
    <source>
        <dbReference type="ARBA" id="ARBA00022723"/>
    </source>
</evidence>
<evidence type="ECO:0000259" key="8">
    <source>
        <dbReference type="PROSITE" id="PS50950"/>
    </source>
</evidence>
<dbReference type="OrthoDB" id="7555100at2759"/>
<dbReference type="SMART" id="SM00980">
    <property type="entry name" value="THAP"/>
    <property type="match status" value="1"/>
</dbReference>
<keyword evidence="2 5" id="KW-0863">Zinc-finger</keyword>
<keyword evidence="10" id="KW-1185">Reference proteome</keyword>
<organism evidence="9 10">
    <name type="scientific">Trichomalopsis sarcophagae</name>
    <dbReference type="NCBI Taxonomy" id="543379"/>
    <lineage>
        <taxon>Eukaryota</taxon>
        <taxon>Metazoa</taxon>
        <taxon>Ecdysozoa</taxon>
        <taxon>Arthropoda</taxon>
        <taxon>Hexapoda</taxon>
        <taxon>Insecta</taxon>
        <taxon>Pterygota</taxon>
        <taxon>Neoptera</taxon>
        <taxon>Endopterygota</taxon>
        <taxon>Hymenoptera</taxon>
        <taxon>Apocrita</taxon>
        <taxon>Proctotrupomorpha</taxon>
        <taxon>Chalcidoidea</taxon>
        <taxon>Pteromalidae</taxon>
        <taxon>Pteromalinae</taxon>
        <taxon>Trichomalopsis</taxon>
    </lineage>
</organism>
<dbReference type="Pfam" id="PF05485">
    <property type="entry name" value="THAP"/>
    <property type="match status" value="1"/>
</dbReference>
<evidence type="ECO:0000256" key="6">
    <source>
        <dbReference type="SAM" id="Coils"/>
    </source>
</evidence>
<dbReference type="PANTHER" id="PTHR46600:SF11">
    <property type="entry name" value="THAP DOMAIN-CONTAINING PROTEIN 10"/>
    <property type="match status" value="1"/>
</dbReference>
<evidence type="ECO:0000256" key="5">
    <source>
        <dbReference type="PROSITE-ProRule" id="PRU00309"/>
    </source>
</evidence>
<accession>A0A232F129</accession>
<dbReference type="EMBL" id="NNAY01001286">
    <property type="protein sequence ID" value="OXU24486.1"/>
    <property type="molecule type" value="Genomic_DNA"/>
</dbReference>
<dbReference type="InterPro" id="IPR038441">
    <property type="entry name" value="THAP_Znf_sf"/>
</dbReference>
<dbReference type="InterPro" id="IPR021896">
    <property type="entry name" value="THAP9-like_HTH"/>
</dbReference>
<evidence type="ECO:0000256" key="2">
    <source>
        <dbReference type="ARBA" id="ARBA00022771"/>
    </source>
</evidence>